<dbReference type="EMBL" id="JAQQPM010000002">
    <property type="protein sequence ID" value="KAK2069006.1"/>
    <property type="molecule type" value="Genomic_DNA"/>
</dbReference>
<organism evidence="1 2">
    <name type="scientific">Phyllachora maydis</name>
    <dbReference type="NCBI Taxonomy" id="1825666"/>
    <lineage>
        <taxon>Eukaryota</taxon>
        <taxon>Fungi</taxon>
        <taxon>Dikarya</taxon>
        <taxon>Ascomycota</taxon>
        <taxon>Pezizomycotina</taxon>
        <taxon>Sordariomycetes</taxon>
        <taxon>Sordariomycetidae</taxon>
        <taxon>Phyllachorales</taxon>
        <taxon>Phyllachoraceae</taxon>
        <taxon>Phyllachora</taxon>
    </lineage>
</organism>
<evidence type="ECO:0000313" key="1">
    <source>
        <dbReference type="EMBL" id="KAK2069006.1"/>
    </source>
</evidence>
<reference evidence="1" key="1">
    <citation type="journal article" date="2023" name="Mol. Plant Microbe Interact.">
        <title>Elucidating the Obligate Nature and Biological Capacity of an Invasive Fungal Corn Pathogen.</title>
        <authorList>
            <person name="MacCready J.S."/>
            <person name="Roggenkamp E.M."/>
            <person name="Gdanetz K."/>
            <person name="Chilvers M.I."/>
        </authorList>
    </citation>
    <scope>NUCLEOTIDE SEQUENCE</scope>
    <source>
        <strain evidence="1">PM02</strain>
    </source>
</reference>
<evidence type="ECO:0000313" key="2">
    <source>
        <dbReference type="Proteomes" id="UP001217918"/>
    </source>
</evidence>
<gene>
    <name evidence="1" type="ORF">P8C59_003616</name>
</gene>
<keyword evidence="2" id="KW-1185">Reference proteome</keyword>
<dbReference type="AlphaFoldDB" id="A0AAD9I0R2"/>
<comment type="caution">
    <text evidence="1">The sequence shown here is derived from an EMBL/GenBank/DDBJ whole genome shotgun (WGS) entry which is preliminary data.</text>
</comment>
<accession>A0AAD9I0R2</accession>
<name>A0AAD9I0R2_9PEZI</name>
<protein>
    <submittedName>
        <fullName evidence="1">Uncharacterized protein</fullName>
    </submittedName>
</protein>
<proteinExistence type="predicted"/>
<sequence>MDMALYRPPLCSHIRVVRDELIYAKSHNGGFTTLEQAWGIGKSRQELPSAYLNSPVQISPRVGVASPDVHSDE</sequence>
<dbReference type="Proteomes" id="UP001217918">
    <property type="component" value="Unassembled WGS sequence"/>
</dbReference>